<reference evidence="1" key="1">
    <citation type="submission" date="2023-08" db="EMBL/GenBank/DDBJ databases">
        <authorList>
            <person name="Chen Y."/>
            <person name="Shah S."/>
            <person name="Dougan E. K."/>
            <person name="Thang M."/>
            <person name="Chan C."/>
        </authorList>
    </citation>
    <scope>NUCLEOTIDE SEQUENCE</scope>
</reference>
<protein>
    <recommendedName>
        <fullName evidence="3">Sfi1 spindle body domain-containing protein</fullName>
    </recommendedName>
</protein>
<name>A0AA36HYN0_9DINO</name>
<evidence type="ECO:0000313" key="2">
    <source>
        <dbReference type="Proteomes" id="UP001178507"/>
    </source>
</evidence>
<dbReference type="EMBL" id="CAUJNA010000488">
    <property type="protein sequence ID" value="CAJ1377768.1"/>
    <property type="molecule type" value="Genomic_DNA"/>
</dbReference>
<evidence type="ECO:0000313" key="1">
    <source>
        <dbReference type="EMBL" id="CAJ1377768.1"/>
    </source>
</evidence>
<feature type="non-terminal residue" evidence="1">
    <location>
        <position position="1"/>
    </location>
</feature>
<accession>A0AA36HYN0</accession>
<dbReference type="Proteomes" id="UP001178507">
    <property type="component" value="Unassembled WGS sequence"/>
</dbReference>
<gene>
    <name evidence="1" type="ORF">EVOR1521_LOCUS6484</name>
</gene>
<keyword evidence="2" id="KW-1185">Reference proteome</keyword>
<proteinExistence type="predicted"/>
<comment type="caution">
    <text evidence="1">The sequence shown here is derived from an EMBL/GenBank/DDBJ whole genome shotgun (WGS) entry which is preliminary data.</text>
</comment>
<sequence>AAWRAARQRSSEVQQGLYRLGRWTMLPVFRRFVAYVEDRKRRRQTTDHHGGHLQSSATARRRRGALRWWQNVAKEVRRERRMDTPRCSPEEADRRLEQVTLLRHRHTMRLWHEALLIKKARLWQDLRPRLVMQITGQSTVLAAFLAMARRSRRRREARQAQEKVRALCDGTRLLRSFDEWAKAYEHESSSFFAGRLLGRFKLSRILERWKQHTSFRAGFESHVSKTFQELQRQRLHRTFDGWRERLKLRRLVAGMWLERRKSWSGALFSAWGTFAQKASSQRQHLRAFKLRVKFRKASRAAKQQRVRSDASWLRRFFRAYALWVQRARRLQARARPLALALQNARKARRLGAWAVHGRALHVSSQRAVRAFRAWLEEARRNKALSWASRSLVSDRVLRAWKEGFQGLHSWFLSRRTLRAMIGGRRTTLLSSVLYCWVAALLPGRHAASELQRRLRTRQLLIFDAWLRLSVLSRKRGAHAEALQDRSSRVRGTEVALAWLQHGRRRAAAAQLGAVLARANTRWIGEEEWMRRALVDKSLQSVFQRFAEALDQQGSGPQAQGSLMMRGTFQSVVAMVWARQQLSVVLGRLRGYFQPWLLGLWPKSAWPLLAPNDPYFLQAEIRLRVMMSKLDAVRAQEQGPAIYKLMQGDGSRSAQRLLTWQALADLLVVHHPGVRQNVEPVATKGVVALPQFGNIRLDPKQRAWLLPFGCGDLAGGPDSGSESAVSFGTPAFGSGDQAAGILAA</sequence>
<evidence type="ECO:0008006" key="3">
    <source>
        <dbReference type="Google" id="ProtNLM"/>
    </source>
</evidence>
<organism evidence="1 2">
    <name type="scientific">Effrenium voratum</name>
    <dbReference type="NCBI Taxonomy" id="2562239"/>
    <lineage>
        <taxon>Eukaryota</taxon>
        <taxon>Sar</taxon>
        <taxon>Alveolata</taxon>
        <taxon>Dinophyceae</taxon>
        <taxon>Suessiales</taxon>
        <taxon>Symbiodiniaceae</taxon>
        <taxon>Effrenium</taxon>
    </lineage>
</organism>
<dbReference type="AlphaFoldDB" id="A0AA36HYN0"/>